<dbReference type="PROSITE" id="PS51173">
    <property type="entry name" value="CBM2"/>
    <property type="match status" value="1"/>
</dbReference>
<keyword evidence="5" id="KW-1185">Reference proteome</keyword>
<organism evidence="4 5">
    <name type="scientific">Streptomyces millisiae</name>
    <dbReference type="NCBI Taxonomy" id="3075542"/>
    <lineage>
        <taxon>Bacteria</taxon>
        <taxon>Bacillati</taxon>
        <taxon>Actinomycetota</taxon>
        <taxon>Actinomycetes</taxon>
        <taxon>Kitasatosporales</taxon>
        <taxon>Streptomycetaceae</taxon>
        <taxon>Streptomyces</taxon>
    </lineage>
</organism>
<feature type="domain" description="CBM2" evidence="3">
    <location>
        <begin position="1"/>
        <end position="98"/>
    </location>
</feature>
<reference evidence="5" key="1">
    <citation type="submission" date="2023-07" db="EMBL/GenBank/DDBJ databases">
        <title>30 novel species of actinomycetes from the DSMZ collection.</title>
        <authorList>
            <person name="Nouioui I."/>
        </authorList>
    </citation>
    <scope>NUCLEOTIDE SEQUENCE [LARGE SCALE GENOMIC DNA]</scope>
    <source>
        <strain evidence="5">DSM 44918</strain>
    </source>
</reference>
<dbReference type="Proteomes" id="UP001183420">
    <property type="component" value="Unassembled WGS sequence"/>
</dbReference>
<keyword evidence="1" id="KW-0732">Signal</keyword>
<dbReference type="SMART" id="SM00637">
    <property type="entry name" value="CBD_II"/>
    <property type="match status" value="1"/>
</dbReference>
<dbReference type="RefSeq" id="WP_311604912.1">
    <property type="nucleotide sequence ID" value="NZ_JAVREM010000127.1"/>
</dbReference>
<evidence type="ECO:0000256" key="2">
    <source>
        <dbReference type="ARBA" id="ARBA00023326"/>
    </source>
</evidence>
<dbReference type="InterPro" id="IPR008965">
    <property type="entry name" value="CBM2/CBM3_carb-bd_dom_sf"/>
</dbReference>
<evidence type="ECO:0000256" key="1">
    <source>
        <dbReference type="ARBA" id="ARBA00022729"/>
    </source>
</evidence>
<protein>
    <submittedName>
        <fullName evidence="4">Cellulose binding domain-containing protein</fullName>
    </submittedName>
</protein>
<keyword evidence="2" id="KW-0624">Polysaccharide degradation</keyword>
<proteinExistence type="predicted"/>
<accession>A0ABU2M181</accession>
<comment type="caution">
    <text evidence="4">The sequence shown here is derived from an EMBL/GenBank/DDBJ whole genome shotgun (WGS) entry which is preliminary data.</text>
</comment>
<dbReference type="EMBL" id="JAVREM010000127">
    <property type="protein sequence ID" value="MDT0323602.1"/>
    <property type="molecule type" value="Genomic_DNA"/>
</dbReference>
<dbReference type="Pfam" id="PF00553">
    <property type="entry name" value="CBM_2"/>
    <property type="match status" value="1"/>
</dbReference>
<sequence>MTYAETQRWGDRFNGQVTVTAGSTPISGWTVTVTLRSPQQVSTTWNGSPSWDGTGTVMTMRPNGNGALSAGGSTSFGFTVMANGNWTAPTLGSCVATA</sequence>
<keyword evidence="2" id="KW-0119">Carbohydrate metabolism</keyword>
<name>A0ABU2M181_9ACTN</name>
<dbReference type="InterPro" id="IPR012291">
    <property type="entry name" value="CBM2_carb-bd_dom_sf"/>
</dbReference>
<gene>
    <name evidence="4" type="ORF">RNC47_35400</name>
</gene>
<evidence type="ECO:0000259" key="3">
    <source>
        <dbReference type="PROSITE" id="PS51173"/>
    </source>
</evidence>
<dbReference type="InterPro" id="IPR001919">
    <property type="entry name" value="CBD2"/>
</dbReference>
<evidence type="ECO:0000313" key="5">
    <source>
        <dbReference type="Proteomes" id="UP001183420"/>
    </source>
</evidence>
<dbReference type="Gene3D" id="2.60.40.290">
    <property type="match status" value="1"/>
</dbReference>
<evidence type="ECO:0000313" key="4">
    <source>
        <dbReference type="EMBL" id="MDT0323602.1"/>
    </source>
</evidence>
<dbReference type="SUPFAM" id="SSF49384">
    <property type="entry name" value="Carbohydrate-binding domain"/>
    <property type="match status" value="1"/>
</dbReference>